<reference evidence="1" key="1">
    <citation type="submission" date="2020-09" db="EMBL/GenBank/DDBJ databases">
        <authorList>
            <person name="Kim M.K."/>
        </authorList>
    </citation>
    <scope>NUCLEOTIDE SEQUENCE</scope>
    <source>
        <strain evidence="1">BT664</strain>
    </source>
</reference>
<keyword evidence="2" id="KW-1185">Reference proteome</keyword>
<gene>
    <name evidence="1" type="ORF">IC235_07555</name>
</gene>
<evidence type="ECO:0000313" key="1">
    <source>
        <dbReference type="EMBL" id="MBD2767747.1"/>
    </source>
</evidence>
<accession>A0A927BCW9</accession>
<comment type="caution">
    <text evidence="1">The sequence shown here is derived from an EMBL/GenBank/DDBJ whole genome shotgun (WGS) entry which is preliminary data.</text>
</comment>
<dbReference type="EMBL" id="JACXAD010000006">
    <property type="protein sequence ID" value="MBD2767747.1"/>
    <property type="molecule type" value="Genomic_DNA"/>
</dbReference>
<evidence type="ECO:0000313" key="2">
    <source>
        <dbReference type="Proteomes" id="UP000612233"/>
    </source>
</evidence>
<dbReference type="RefSeq" id="WP_191004564.1">
    <property type="nucleotide sequence ID" value="NZ_JACXAD010000006.1"/>
</dbReference>
<name>A0A927BCW9_9BACT</name>
<dbReference type="AlphaFoldDB" id="A0A927BCW9"/>
<dbReference type="Proteomes" id="UP000612233">
    <property type="component" value="Unassembled WGS sequence"/>
</dbReference>
<sequence>MQWQLGWAQFTPFIVTSLAVLFTDLLRGVRTSLAVGFCFILKANAEQAYFPKPNVDHDHPDTVHLQLSEHVSFLNKASIVNTLERLLHGSHIIDGTKSVDIDHQVLEVIESFRRVAPERDPGAARHSHCSRGRTLSLATPTGRPLCLARPLAS</sequence>
<proteinExistence type="predicted"/>
<protein>
    <submittedName>
        <fullName evidence="1">Uncharacterized protein</fullName>
    </submittedName>
</protein>
<organism evidence="1 2">
    <name type="scientific">Hymenobacter montanus</name>
    <dbReference type="NCBI Taxonomy" id="2771359"/>
    <lineage>
        <taxon>Bacteria</taxon>
        <taxon>Pseudomonadati</taxon>
        <taxon>Bacteroidota</taxon>
        <taxon>Cytophagia</taxon>
        <taxon>Cytophagales</taxon>
        <taxon>Hymenobacteraceae</taxon>
        <taxon>Hymenobacter</taxon>
    </lineage>
</organism>